<accession>A0A6N2MU01</accession>
<name>A0A6N2MU01_SALVM</name>
<sequence length="77" mass="8385">MAENSQPAGTPSMAGQPVLECCNSGINNLFHCRNHIIGNSWLEIDGLEIFVEEVTTLSEGSMYSFSHTRVSSQLSNP</sequence>
<dbReference type="AlphaFoldDB" id="A0A6N2MU01"/>
<evidence type="ECO:0000313" key="1">
    <source>
        <dbReference type="EMBL" id="VFU56632.1"/>
    </source>
</evidence>
<dbReference type="EMBL" id="CAADRP010001929">
    <property type="protein sequence ID" value="VFU56632.1"/>
    <property type="molecule type" value="Genomic_DNA"/>
</dbReference>
<gene>
    <name evidence="1" type="ORF">SVIM_LOCUS407048</name>
</gene>
<protein>
    <submittedName>
        <fullName evidence="1">Uncharacterized protein</fullName>
    </submittedName>
</protein>
<proteinExistence type="predicted"/>
<organism evidence="1">
    <name type="scientific">Salix viminalis</name>
    <name type="common">Common osier</name>
    <name type="synonym">Basket willow</name>
    <dbReference type="NCBI Taxonomy" id="40686"/>
    <lineage>
        <taxon>Eukaryota</taxon>
        <taxon>Viridiplantae</taxon>
        <taxon>Streptophyta</taxon>
        <taxon>Embryophyta</taxon>
        <taxon>Tracheophyta</taxon>
        <taxon>Spermatophyta</taxon>
        <taxon>Magnoliopsida</taxon>
        <taxon>eudicotyledons</taxon>
        <taxon>Gunneridae</taxon>
        <taxon>Pentapetalae</taxon>
        <taxon>rosids</taxon>
        <taxon>fabids</taxon>
        <taxon>Malpighiales</taxon>
        <taxon>Salicaceae</taxon>
        <taxon>Saliceae</taxon>
        <taxon>Salix</taxon>
    </lineage>
</organism>
<reference evidence="1" key="1">
    <citation type="submission" date="2019-03" db="EMBL/GenBank/DDBJ databases">
        <authorList>
            <person name="Mank J."/>
            <person name="Almeida P."/>
        </authorList>
    </citation>
    <scope>NUCLEOTIDE SEQUENCE</scope>
    <source>
        <strain evidence="1">78183</strain>
    </source>
</reference>